<organism evidence="2 3">
    <name type="scientific">Acidovorax soli</name>
    <dbReference type="NCBI Taxonomy" id="592050"/>
    <lineage>
        <taxon>Bacteria</taxon>
        <taxon>Pseudomonadati</taxon>
        <taxon>Pseudomonadota</taxon>
        <taxon>Betaproteobacteria</taxon>
        <taxon>Burkholderiales</taxon>
        <taxon>Comamonadaceae</taxon>
        <taxon>Acidovorax</taxon>
    </lineage>
</organism>
<evidence type="ECO:0000256" key="1">
    <source>
        <dbReference type="SAM" id="MobiDB-lite"/>
    </source>
</evidence>
<evidence type="ECO:0000313" key="2">
    <source>
        <dbReference type="EMBL" id="MBB6564350.1"/>
    </source>
</evidence>
<feature type="non-terminal residue" evidence="2">
    <location>
        <position position="27"/>
    </location>
</feature>
<keyword evidence="3" id="KW-1185">Reference proteome</keyword>
<evidence type="ECO:0000313" key="3">
    <source>
        <dbReference type="Proteomes" id="UP000575083"/>
    </source>
</evidence>
<reference evidence="2 3" key="1">
    <citation type="submission" date="2020-08" db="EMBL/GenBank/DDBJ databases">
        <title>Functional genomics of gut bacteria from endangered species of beetles.</title>
        <authorList>
            <person name="Carlos-Shanley C."/>
        </authorList>
    </citation>
    <scope>NUCLEOTIDE SEQUENCE [LARGE SCALE GENOMIC DNA]</scope>
    <source>
        <strain evidence="2 3">S00198</strain>
    </source>
</reference>
<sequence>MCARRRSNFLLGRQEKVTKEKAAPSLR</sequence>
<gene>
    <name evidence="2" type="ORF">HNP48_007082</name>
</gene>
<protein>
    <submittedName>
        <fullName evidence="2">Uncharacterized protein</fullName>
    </submittedName>
</protein>
<dbReference type="Proteomes" id="UP000575083">
    <property type="component" value="Unassembled WGS sequence"/>
</dbReference>
<feature type="region of interest" description="Disordered" evidence="1">
    <location>
        <begin position="1"/>
        <end position="27"/>
    </location>
</feature>
<dbReference type="EMBL" id="JACHLK010000041">
    <property type="protein sequence ID" value="MBB6564350.1"/>
    <property type="molecule type" value="Genomic_DNA"/>
</dbReference>
<accession>A0A7X0PLX2</accession>
<proteinExistence type="predicted"/>
<feature type="compositionally biased region" description="Basic and acidic residues" evidence="1">
    <location>
        <begin position="13"/>
        <end position="27"/>
    </location>
</feature>
<comment type="caution">
    <text evidence="2">The sequence shown here is derived from an EMBL/GenBank/DDBJ whole genome shotgun (WGS) entry which is preliminary data.</text>
</comment>
<dbReference type="AlphaFoldDB" id="A0A7X0PLX2"/>
<name>A0A7X0PLX2_9BURK</name>